<reference evidence="1 2" key="1">
    <citation type="submission" date="2017-12" db="EMBL/GenBank/DDBJ databases">
        <title>Integrating genomic resources of turbot (Scophthalmus maximus) in depth evaluation of genetic and physical mapping variation across individuals.</title>
        <authorList>
            <person name="Martinez P."/>
        </authorList>
    </citation>
    <scope>NUCLEOTIDE SEQUENCE [LARGE SCALE GENOMIC DNA]</scope>
</reference>
<proteinExistence type="predicted"/>
<name>A0A2U9BNF7_SCOMX</name>
<dbReference type="Proteomes" id="UP000246464">
    <property type="component" value="Chromosome 7"/>
</dbReference>
<protein>
    <submittedName>
        <fullName evidence="1">Uncharacterized protein</fullName>
    </submittedName>
</protein>
<feature type="non-terminal residue" evidence="1">
    <location>
        <position position="54"/>
    </location>
</feature>
<evidence type="ECO:0000313" key="2">
    <source>
        <dbReference type="Proteomes" id="UP000246464"/>
    </source>
</evidence>
<dbReference type="AlphaFoldDB" id="A0A2U9BNF7"/>
<gene>
    <name evidence="1" type="ORF">SMAX5B_022208</name>
</gene>
<keyword evidence="2" id="KW-1185">Reference proteome</keyword>
<organism evidence="1 2">
    <name type="scientific">Scophthalmus maximus</name>
    <name type="common">Turbot</name>
    <name type="synonym">Psetta maxima</name>
    <dbReference type="NCBI Taxonomy" id="52904"/>
    <lineage>
        <taxon>Eukaryota</taxon>
        <taxon>Metazoa</taxon>
        <taxon>Chordata</taxon>
        <taxon>Craniata</taxon>
        <taxon>Vertebrata</taxon>
        <taxon>Euteleostomi</taxon>
        <taxon>Actinopterygii</taxon>
        <taxon>Neopterygii</taxon>
        <taxon>Teleostei</taxon>
        <taxon>Neoteleostei</taxon>
        <taxon>Acanthomorphata</taxon>
        <taxon>Carangaria</taxon>
        <taxon>Pleuronectiformes</taxon>
        <taxon>Pleuronectoidei</taxon>
        <taxon>Scophthalmidae</taxon>
        <taxon>Scophthalmus</taxon>
    </lineage>
</organism>
<sequence length="54" mass="6132">MQEIKKYAQLAWETRMRPSRGRESDARVLGIETSGNADLALEGNEVPRARMDVK</sequence>
<dbReference type="EMBL" id="CP026249">
    <property type="protein sequence ID" value="AWP04972.1"/>
    <property type="molecule type" value="Genomic_DNA"/>
</dbReference>
<accession>A0A2U9BNF7</accession>
<evidence type="ECO:0000313" key="1">
    <source>
        <dbReference type="EMBL" id="AWP04972.1"/>
    </source>
</evidence>